<evidence type="ECO:0000256" key="3">
    <source>
        <dbReference type="ARBA" id="ARBA00023125"/>
    </source>
</evidence>
<organism evidence="6 7">
    <name type="scientific">Amnibacterium kyonggiense</name>
    <dbReference type="NCBI Taxonomy" id="595671"/>
    <lineage>
        <taxon>Bacteria</taxon>
        <taxon>Bacillati</taxon>
        <taxon>Actinomycetota</taxon>
        <taxon>Actinomycetes</taxon>
        <taxon>Micrococcales</taxon>
        <taxon>Microbacteriaceae</taxon>
        <taxon>Amnibacterium</taxon>
    </lineage>
</organism>
<dbReference type="PROSITE" id="PS50931">
    <property type="entry name" value="HTH_LYSR"/>
    <property type="match status" value="1"/>
</dbReference>
<evidence type="ECO:0000259" key="5">
    <source>
        <dbReference type="PROSITE" id="PS50931"/>
    </source>
</evidence>
<dbReference type="Pfam" id="PF03466">
    <property type="entry name" value="LysR_substrate"/>
    <property type="match status" value="1"/>
</dbReference>
<keyword evidence="7" id="KW-1185">Reference proteome</keyword>
<dbReference type="InterPro" id="IPR000847">
    <property type="entry name" value="LysR_HTH_N"/>
</dbReference>
<dbReference type="SUPFAM" id="SSF46785">
    <property type="entry name" value="Winged helix' DNA-binding domain"/>
    <property type="match status" value="1"/>
</dbReference>
<dbReference type="InterPro" id="IPR005119">
    <property type="entry name" value="LysR_subst-bd"/>
</dbReference>
<dbReference type="GO" id="GO:0003677">
    <property type="term" value="F:DNA binding"/>
    <property type="evidence" value="ECO:0007669"/>
    <property type="project" value="UniProtKB-KW"/>
</dbReference>
<evidence type="ECO:0000256" key="4">
    <source>
        <dbReference type="ARBA" id="ARBA00023163"/>
    </source>
</evidence>
<keyword evidence="2" id="KW-0805">Transcription regulation</keyword>
<dbReference type="InterPro" id="IPR036388">
    <property type="entry name" value="WH-like_DNA-bd_sf"/>
</dbReference>
<evidence type="ECO:0000256" key="1">
    <source>
        <dbReference type="ARBA" id="ARBA00009437"/>
    </source>
</evidence>
<dbReference type="Pfam" id="PF00126">
    <property type="entry name" value="HTH_1"/>
    <property type="match status" value="1"/>
</dbReference>
<name>A0A4R7FS19_9MICO</name>
<dbReference type="EMBL" id="SOAM01000001">
    <property type="protein sequence ID" value="TDS80538.1"/>
    <property type="molecule type" value="Genomic_DNA"/>
</dbReference>
<dbReference type="InterPro" id="IPR050176">
    <property type="entry name" value="LTTR"/>
</dbReference>
<protein>
    <submittedName>
        <fullName evidence="6">LysR family transcriptional regulator</fullName>
    </submittedName>
</protein>
<comment type="similarity">
    <text evidence="1">Belongs to the LysR transcriptional regulatory family.</text>
</comment>
<dbReference type="PANTHER" id="PTHR30579:SF7">
    <property type="entry name" value="HTH-TYPE TRANSCRIPTIONAL REGULATOR LRHA-RELATED"/>
    <property type="match status" value="1"/>
</dbReference>
<dbReference type="GO" id="GO:0003700">
    <property type="term" value="F:DNA-binding transcription factor activity"/>
    <property type="evidence" value="ECO:0007669"/>
    <property type="project" value="InterPro"/>
</dbReference>
<keyword evidence="3" id="KW-0238">DNA-binding</keyword>
<keyword evidence="4" id="KW-0804">Transcription</keyword>
<dbReference type="AlphaFoldDB" id="A0A4R7FS19"/>
<evidence type="ECO:0000313" key="7">
    <source>
        <dbReference type="Proteomes" id="UP000295344"/>
    </source>
</evidence>
<dbReference type="FunFam" id="1.10.10.10:FF:000001">
    <property type="entry name" value="LysR family transcriptional regulator"/>
    <property type="match status" value="1"/>
</dbReference>
<dbReference type="PANTHER" id="PTHR30579">
    <property type="entry name" value="TRANSCRIPTIONAL REGULATOR"/>
    <property type="match status" value="1"/>
</dbReference>
<feature type="domain" description="HTH lysR-type" evidence="5">
    <location>
        <begin position="17"/>
        <end position="74"/>
    </location>
</feature>
<evidence type="ECO:0000256" key="2">
    <source>
        <dbReference type="ARBA" id="ARBA00023015"/>
    </source>
</evidence>
<gene>
    <name evidence="6" type="ORF">CLV52_1104</name>
</gene>
<accession>A0A4R7FS19</accession>
<dbReference type="PRINTS" id="PR00039">
    <property type="entry name" value="HTHLYSR"/>
</dbReference>
<dbReference type="Gene3D" id="3.40.190.10">
    <property type="entry name" value="Periplasmic binding protein-like II"/>
    <property type="match status" value="2"/>
</dbReference>
<sequence>MEFDIRHPILEWMVTVYDPALLRTFLAVAGGRSFTVAAQQLGISQPTVSQQMRRLEDEVGRPLFVRETRGVRPTEAGEALAGFAHRILGAHADAESYFRTSPTRGRLRFGTADDLAITQLPRIVRQFRRLNPQVDLELSVEQSHVLTRRLAAGQLDLVFVKQPSVEAGEGTLVLRDQFVWAAEDAEPFVKEEQVPLVVHRAPSFTRRMAIDALEAAGRRWRVACTVRDINAMLAATRAGLGIAVLAHSLIPADLQKVEIRLGLPALGAVDFRLLANPAAPKPAVEALTTAIRSATLSAQAPLGSR</sequence>
<dbReference type="Proteomes" id="UP000295344">
    <property type="component" value="Unassembled WGS sequence"/>
</dbReference>
<dbReference type="SUPFAM" id="SSF53850">
    <property type="entry name" value="Periplasmic binding protein-like II"/>
    <property type="match status" value="1"/>
</dbReference>
<comment type="caution">
    <text evidence="6">The sequence shown here is derived from an EMBL/GenBank/DDBJ whole genome shotgun (WGS) entry which is preliminary data.</text>
</comment>
<reference evidence="6 7" key="1">
    <citation type="submission" date="2019-03" db="EMBL/GenBank/DDBJ databases">
        <title>Genomic Encyclopedia of Archaeal and Bacterial Type Strains, Phase II (KMG-II): from individual species to whole genera.</title>
        <authorList>
            <person name="Goeker M."/>
        </authorList>
    </citation>
    <scope>NUCLEOTIDE SEQUENCE [LARGE SCALE GENOMIC DNA]</scope>
    <source>
        <strain evidence="6 7">DSM 24782</strain>
    </source>
</reference>
<dbReference type="InterPro" id="IPR036390">
    <property type="entry name" value="WH_DNA-bd_sf"/>
</dbReference>
<proteinExistence type="inferred from homology"/>
<evidence type="ECO:0000313" key="6">
    <source>
        <dbReference type="EMBL" id="TDS80538.1"/>
    </source>
</evidence>
<dbReference type="Gene3D" id="1.10.10.10">
    <property type="entry name" value="Winged helix-like DNA-binding domain superfamily/Winged helix DNA-binding domain"/>
    <property type="match status" value="1"/>
</dbReference>